<feature type="domain" description="RNase III" evidence="7">
    <location>
        <begin position="54"/>
        <end position="135"/>
    </location>
</feature>
<evidence type="ECO:0000313" key="8">
    <source>
        <dbReference type="EMBL" id="GJE87662.1"/>
    </source>
</evidence>
<evidence type="ECO:0000256" key="1">
    <source>
        <dbReference type="ARBA" id="ARBA00004123"/>
    </source>
</evidence>
<dbReference type="GO" id="GO:0006396">
    <property type="term" value="P:RNA processing"/>
    <property type="evidence" value="ECO:0007669"/>
    <property type="project" value="InterPro"/>
</dbReference>
<sequence length="394" mass="44134">MSGSNNDKTAKSRAAIETAVYHAIFDNPSFTIDMPKITPELWERVSIRTPDNVNENERLEFLGDSLMDASIAIALYKIVPEGTPHKYTVILGVLHANRTFCYLAQKMKIEYGGADTKNIGDVFETIVGAYYTEKGFEAVHEWAMRVYEPLVHAANNAFDECQRKFDICAEEGSPVFGKGKSRARRQSSTAQYRQPTYPSSPVSARERSRTEGAMASSSTLIGETANQTPSHRRKFSTARTQSARAESEQPTRSYPSQYTVLDSDSEDDPLPEFWEKIRLADGKVVFLDHKTETTTWEDPRRARTPSPSPEEVPAAWRARLLAGFEELDDGPRDPYDFPFPDLAGEGYTLGVVSPAGSQLNPSGALPDFWEQRRGLDGKMYYIDHSNAKIIEQHS</sequence>
<reference evidence="8 9" key="1">
    <citation type="submission" date="2021-08" db="EMBL/GenBank/DDBJ databases">
        <title>Draft Genome Sequence of Phanerochaete sordida strain YK-624.</title>
        <authorList>
            <person name="Mori T."/>
            <person name="Dohra H."/>
            <person name="Suzuki T."/>
            <person name="Kawagishi H."/>
            <person name="Hirai H."/>
        </authorList>
    </citation>
    <scope>NUCLEOTIDE SEQUENCE [LARGE SCALE GENOMIC DNA]</scope>
    <source>
        <strain evidence="8 9">YK-624</strain>
    </source>
</reference>
<dbReference type="SUPFAM" id="SSF69065">
    <property type="entry name" value="RNase III domain-like"/>
    <property type="match status" value="1"/>
</dbReference>
<dbReference type="InterPro" id="IPR000999">
    <property type="entry name" value="RNase_III_dom"/>
</dbReference>
<dbReference type="GO" id="GO:0005737">
    <property type="term" value="C:cytoplasm"/>
    <property type="evidence" value="ECO:0007669"/>
    <property type="project" value="UniProtKB-SubCell"/>
</dbReference>
<feature type="compositionally biased region" description="Polar residues" evidence="5">
    <location>
        <begin position="237"/>
        <end position="262"/>
    </location>
</feature>
<keyword evidence="3" id="KW-0963">Cytoplasm</keyword>
<evidence type="ECO:0000259" key="7">
    <source>
        <dbReference type="PROSITE" id="PS50142"/>
    </source>
</evidence>
<evidence type="ECO:0000313" key="9">
    <source>
        <dbReference type="Proteomes" id="UP000703269"/>
    </source>
</evidence>
<keyword evidence="9" id="KW-1185">Reference proteome</keyword>
<feature type="compositionally biased region" description="Polar residues" evidence="5">
    <location>
        <begin position="215"/>
        <end position="229"/>
    </location>
</feature>
<dbReference type="CDD" id="cd00593">
    <property type="entry name" value="RIBOc"/>
    <property type="match status" value="1"/>
</dbReference>
<feature type="compositionally biased region" description="Polar residues" evidence="5">
    <location>
        <begin position="186"/>
        <end position="202"/>
    </location>
</feature>
<dbReference type="PROSITE" id="PS00517">
    <property type="entry name" value="RNASE_3_1"/>
    <property type="match status" value="1"/>
</dbReference>
<dbReference type="InterPro" id="IPR001202">
    <property type="entry name" value="WW_dom"/>
</dbReference>
<comment type="caution">
    <text evidence="8">The sequence shown here is derived from an EMBL/GenBank/DDBJ whole genome shotgun (WGS) entry which is preliminary data.</text>
</comment>
<dbReference type="GO" id="GO:0003713">
    <property type="term" value="F:transcription coactivator activity"/>
    <property type="evidence" value="ECO:0007669"/>
    <property type="project" value="TreeGrafter"/>
</dbReference>
<organism evidence="8 9">
    <name type="scientific">Phanerochaete sordida</name>
    <dbReference type="NCBI Taxonomy" id="48140"/>
    <lineage>
        <taxon>Eukaryota</taxon>
        <taxon>Fungi</taxon>
        <taxon>Dikarya</taxon>
        <taxon>Basidiomycota</taxon>
        <taxon>Agaricomycotina</taxon>
        <taxon>Agaricomycetes</taxon>
        <taxon>Polyporales</taxon>
        <taxon>Phanerochaetaceae</taxon>
        <taxon>Phanerochaete</taxon>
    </lineage>
</organism>
<dbReference type="GO" id="GO:0035329">
    <property type="term" value="P:hippo signaling"/>
    <property type="evidence" value="ECO:0007669"/>
    <property type="project" value="TreeGrafter"/>
</dbReference>
<accession>A0A9P3G3Z8</accession>
<dbReference type="PROSITE" id="PS01159">
    <property type="entry name" value="WW_DOMAIN_1"/>
    <property type="match status" value="1"/>
</dbReference>
<comment type="subcellular location">
    <subcellularLocation>
        <location evidence="2">Cytoplasm</location>
    </subcellularLocation>
    <subcellularLocation>
        <location evidence="1">Nucleus</location>
    </subcellularLocation>
</comment>
<dbReference type="InterPro" id="IPR036389">
    <property type="entry name" value="RNase_III_sf"/>
</dbReference>
<keyword evidence="4" id="KW-0539">Nucleus</keyword>
<dbReference type="PROSITE" id="PS50142">
    <property type="entry name" value="RNASE_3_2"/>
    <property type="match status" value="1"/>
</dbReference>
<dbReference type="GO" id="GO:0045944">
    <property type="term" value="P:positive regulation of transcription by RNA polymerase II"/>
    <property type="evidence" value="ECO:0007669"/>
    <property type="project" value="TreeGrafter"/>
</dbReference>
<dbReference type="PANTHER" id="PTHR17616:SF8">
    <property type="entry name" value="TRANSCRIPTIONAL COACTIVATOR YORKIE"/>
    <property type="match status" value="1"/>
</dbReference>
<evidence type="ECO:0000259" key="6">
    <source>
        <dbReference type="PROSITE" id="PS50020"/>
    </source>
</evidence>
<dbReference type="PROSITE" id="PS50020">
    <property type="entry name" value="WW_DOMAIN_2"/>
    <property type="match status" value="1"/>
</dbReference>
<name>A0A9P3G3Z8_9APHY</name>
<dbReference type="OrthoDB" id="416741at2759"/>
<gene>
    <name evidence="8" type="ORF">PsYK624_037450</name>
</gene>
<dbReference type="PANTHER" id="PTHR17616">
    <property type="entry name" value="YES-ASSOCIATED PROTEIN YAP1 FAMILY MEMBER"/>
    <property type="match status" value="1"/>
</dbReference>
<dbReference type="CDD" id="cd00201">
    <property type="entry name" value="WW"/>
    <property type="match status" value="1"/>
</dbReference>
<dbReference type="AlphaFoldDB" id="A0A9P3G3Z8"/>
<dbReference type="InterPro" id="IPR036020">
    <property type="entry name" value="WW_dom_sf"/>
</dbReference>
<protein>
    <submittedName>
        <fullName evidence="8">Ribonuclease III C terminal domain-containing protein</fullName>
    </submittedName>
</protein>
<dbReference type="Gene3D" id="2.20.70.10">
    <property type="match status" value="2"/>
</dbReference>
<dbReference type="Gene3D" id="1.10.1520.10">
    <property type="entry name" value="Ribonuclease III domain"/>
    <property type="match status" value="1"/>
</dbReference>
<dbReference type="GO" id="GO:0004525">
    <property type="term" value="F:ribonuclease III activity"/>
    <property type="evidence" value="ECO:0007669"/>
    <property type="project" value="InterPro"/>
</dbReference>
<evidence type="ECO:0000256" key="2">
    <source>
        <dbReference type="ARBA" id="ARBA00004496"/>
    </source>
</evidence>
<evidence type="ECO:0000256" key="3">
    <source>
        <dbReference type="ARBA" id="ARBA00022490"/>
    </source>
</evidence>
<dbReference type="GO" id="GO:0005634">
    <property type="term" value="C:nucleus"/>
    <property type="evidence" value="ECO:0007669"/>
    <property type="project" value="UniProtKB-SubCell"/>
</dbReference>
<dbReference type="EMBL" id="BPQB01000007">
    <property type="protein sequence ID" value="GJE87662.1"/>
    <property type="molecule type" value="Genomic_DNA"/>
</dbReference>
<dbReference type="SMART" id="SM00535">
    <property type="entry name" value="RIBOc"/>
    <property type="match status" value="1"/>
</dbReference>
<dbReference type="SUPFAM" id="SSF51045">
    <property type="entry name" value="WW domain"/>
    <property type="match status" value="1"/>
</dbReference>
<dbReference type="SMART" id="SM00456">
    <property type="entry name" value="WW"/>
    <property type="match status" value="1"/>
</dbReference>
<dbReference type="Proteomes" id="UP000703269">
    <property type="component" value="Unassembled WGS sequence"/>
</dbReference>
<proteinExistence type="predicted"/>
<evidence type="ECO:0000256" key="5">
    <source>
        <dbReference type="SAM" id="MobiDB-lite"/>
    </source>
</evidence>
<evidence type="ECO:0000256" key="4">
    <source>
        <dbReference type="ARBA" id="ARBA00023242"/>
    </source>
</evidence>
<dbReference type="InterPro" id="IPR051583">
    <property type="entry name" value="YAP1"/>
</dbReference>
<feature type="region of interest" description="Disordered" evidence="5">
    <location>
        <begin position="176"/>
        <end position="267"/>
    </location>
</feature>
<feature type="domain" description="WW" evidence="6">
    <location>
        <begin position="268"/>
        <end position="301"/>
    </location>
</feature>